<dbReference type="Gene3D" id="3.40.1190.10">
    <property type="entry name" value="Mur-like, catalytic domain"/>
    <property type="match status" value="1"/>
</dbReference>
<dbReference type="InterPro" id="IPR050061">
    <property type="entry name" value="MurCDEF_pg_biosynth"/>
</dbReference>
<dbReference type="InterPro" id="IPR036565">
    <property type="entry name" value="Mur-like_cat_sf"/>
</dbReference>
<dbReference type="PRINTS" id="PR01758">
    <property type="entry name" value="CAPSULEPROTB"/>
</dbReference>
<dbReference type="Proteomes" id="UP000298277">
    <property type="component" value="Unassembled WGS sequence"/>
</dbReference>
<dbReference type="InterPro" id="IPR013221">
    <property type="entry name" value="Mur_ligase_cen"/>
</dbReference>
<reference evidence="2" key="1">
    <citation type="journal article" date="2019" name="PLoS Negl. Trop. Dis.">
        <title>Revisiting the worldwide diversity of Leptospira species in the environment.</title>
        <authorList>
            <person name="Vincent A.T."/>
            <person name="Schiettekatte O."/>
            <person name="Bourhy P."/>
            <person name="Veyrier F.J."/>
            <person name="Picardeau M."/>
        </authorList>
    </citation>
    <scope>NUCLEOTIDE SEQUENCE [LARGE SCALE GENOMIC DNA]</scope>
    <source>
        <strain evidence="2">201800299</strain>
    </source>
</reference>
<keyword evidence="3" id="KW-1185">Reference proteome</keyword>
<evidence type="ECO:0000313" key="2">
    <source>
        <dbReference type="EMBL" id="TGK37523.1"/>
    </source>
</evidence>
<dbReference type="NCBIfam" id="TIGR04012">
    <property type="entry name" value="poly_gGlu_PgsB"/>
    <property type="match status" value="1"/>
</dbReference>
<accession>A0A5F1YFN2</accession>
<dbReference type="AlphaFoldDB" id="A0A5F1YFN2"/>
<dbReference type="GO" id="GO:0016881">
    <property type="term" value="F:acid-amino acid ligase activity"/>
    <property type="evidence" value="ECO:0007669"/>
    <property type="project" value="InterPro"/>
</dbReference>
<feature type="domain" description="Mur ligase central" evidence="1">
    <location>
        <begin position="37"/>
        <end position="144"/>
    </location>
</feature>
<evidence type="ECO:0000259" key="1">
    <source>
        <dbReference type="Pfam" id="PF08245"/>
    </source>
</evidence>
<dbReference type="SUPFAM" id="SSF53623">
    <property type="entry name" value="MurD-like peptide ligases, catalytic domain"/>
    <property type="match status" value="1"/>
</dbReference>
<dbReference type="PANTHER" id="PTHR43445">
    <property type="entry name" value="UDP-N-ACETYLMURAMATE--L-ALANINE LIGASE-RELATED"/>
    <property type="match status" value="1"/>
</dbReference>
<dbReference type="InterPro" id="IPR008337">
    <property type="entry name" value="Capsule_biosynth_CapB"/>
</dbReference>
<dbReference type="OrthoDB" id="2884at2"/>
<dbReference type="GO" id="GO:0016020">
    <property type="term" value="C:membrane"/>
    <property type="evidence" value="ECO:0007669"/>
    <property type="project" value="InterPro"/>
</dbReference>
<organism evidence="2 3">
    <name type="scientific">Leptospira gomenensis</name>
    <dbReference type="NCBI Taxonomy" id="2484974"/>
    <lineage>
        <taxon>Bacteria</taxon>
        <taxon>Pseudomonadati</taxon>
        <taxon>Spirochaetota</taxon>
        <taxon>Spirochaetia</taxon>
        <taxon>Leptospirales</taxon>
        <taxon>Leptospiraceae</taxon>
        <taxon>Leptospira</taxon>
    </lineage>
</organism>
<dbReference type="GO" id="GO:0005524">
    <property type="term" value="F:ATP binding"/>
    <property type="evidence" value="ECO:0007669"/>
    <property type="project" value="InterPro"/>
</dbReference>
<comment type="caution">
    <text evidence="2">The sequence shown here is derived from an EMBL/GenBank/DDBJ whole genome shotgun (WGS) entry which is preliminary data.</text>
</comment>
<dbReference type="GO" id="GO:0045227">
    <property type="term" value="P:capsule polysaccharide biosynthetic process"/>
    <property type="evidence" value="ECO:0007669"/>
    <property type="project" value="InterPro"/>
</dbReference>
<gene>
    <name evidence="2" type="primary">pgsB</name>
    <name evidence="2" type="ORF">EHQ17_02945</name>
</gene>
<protein>
    <submittedName>
        <fullName evidence="2">Poly-gamma-glutamate synthase PgsB</fullName>
    </submittedName>
</protein>
<evidence type="ECO:0000313" key="3">
    <source>
        <dbReference type="Proteomes" id="UP000298277"/>
    </source>
</evidence>
<name>A0A5F1YFN2_9LEPT</name>
<proteinExistence type="predicted"/>
<dbReference type="Pfam" id="PF08245">
    <property type="entry name" value="Mur_ligase_M"/>
    <property type="match status" value="1"/>
</dbReference>
<dbReference type="PANTHER" id="PTHR43445:SF1">
    <property type="entry name" value="PGA SYNTHASE CAPB"/>
    <property type="match status" value="1"/>
</dbReference>
<dbReference type="EMBL" id="RQFA01000014">
    <property type="protein sequence ID" value="TGK37523.1"/>
    <property type="molecule type" value="Genomic_DNA"/>
</dbReference>
<sequence>MSLIILSISFFLFSLYLFLEKRRRSADIDSVPIRIHVNGTRGKSSVTRLIHSVLVEAGWNVYAKTTGSSPRLLFPDRSEIKIDRNRISISEQGKFLRYAAERKADAIVLECMAVQEEYQRKSETFLVRATHTVITNLRTDHSEWGDPTQWTELAFAETVPTGGTLVLGNSFENSILLKTAQVKRSTVFFPDSDDKGKSERFREILSRLSYREHSENLEIADEICKKLNIPESTIRDGMSKTRPDPGALKIVDSESNGEKIGFIFAFAANDVDSWEKIYRSAMNERRCERVVVVFNSRRERPFRTLEFSKLLSRLKEVETIHYFGPWMRAFLRVYRGTALVVDRNKKRETSGYYDPSVESPEKTKTVSNSIWIGAGNFRGSGRVWMETLCDRLREKSAWKS</sequence>
<dbReference type="RefSeq" id="WP_135595461.1">
    <property type="nucleotide sequence ID" value="NZ_RQEZ01000075.1"/>
</dbReference>